<dbReference type="PROSITE" id="PS51858">
    <property type="entry name" value="PPPDE"/>
    <property type="match status" value="1"/>
</dbReference>
<dbReference type="Pfam" id="PF05903">
    <property type="entry name" value="Peptidase_C97"/>
    <property type="match status" value="1"/>
</dbReference>
<evidence type="ECO:0000256" key="1">
    <source>
        <dbReference type="ARBA" id="ARBA00008140"/>
    </source>
</evidence>
<feature type="compositionally biased region" description="Low complexity" evidence="4">
    <location>
        <begin position="220"/>
        <end position="253"/>
    </location>
</feature>
<name>A0A922I5C8_DERFA</name>
<evidence type="ECO:0000313" key="7">
    <source>
        <dbReference type="Proteomes" id="UP000790347"/>
    </source>
</evidence>
<feature type="domain" description="PPPDE" evidence="5">
    <location>
        <begin position="4"/>
        <end position="149"/>
    </location>
</feature>
<dbReference type="PANTHER" id="PTHR12378">
    <property type="entry name" value="DESUMOYLATING ISOPEPTIDASE"/>
    <property type="match status" value="1"/>
</dbReference>
<evidence type="ECO:0000256" key="3">
    <source>
        <dbReference type="ARBA" id="ARBA00022801"/>
    </source>
</evidence>
<dbReference type="AlphaFoldDB" id="A0A922I5C8"/>
<evidence type="ECO:0000259" key="5">
    <source>
        <dbReference type="PROSITE" id="PS51858"/>
    </source>
</evidence>
<feature type="compositionally biased region" description="Low complexity" evidence="4">
    <location>
        <begin position="200"/>
        <end position="213"/>
    </location>
</feature>
<organism evidence="6 7">
    <name type="scientific">Dermatophagoides farinae</name>
    <name type="common">American house dust mite</name>
    <dbReference type="NCBI Taxonomy" id="6954"/>
    <lineage>
        <taxon>Eukaryota</taxon>
        <taxon>Metazoa</taxon>
        <taxon>Ecdysozoa</taxon>
        <taxon>Arthropoda</taxon>
        <taxon>Chelicerata</taxon>
        <taxon>Arachnida</taxon>
        <taxon>Acari</taxon>
        <taxon>Acariformes</taxon>
        <taxon>Sarcoptiformes</taxon>
        <taxon>Astigmata</taxon>
        <taxon>Psoroptidia</taxon>
        <taxon>Analgoidea</taxon>
        <taxon>Pyroglyphidae</taxon>
        <taxon>Dermatophagoidinae</taxon>
        <taxon>Dermatophagoides</taxon>
    </lineage>
</organism>
<evidence type="ECO:0000256" key="2">
    <source>
        <dbReference type="ARBA" id="ARBA00022670"/>
    </source>
</evidence>
<dbReference type="GO" id="GO:0006508">
    <property type="term" value="P:proteolysis"/>
    <property type="evidence" value="ECO:0007669"/>
    <property type="project" value="UniProtKB-KW"/>
</dbReference>
<reference evidence="6" key="2">
    <citation type="journal article" date="2022" name="Res Sq">
        <title>Comparative Genomics Reveals Insights into the Divergent Evolution of Astigmatic Mites and Household Pest Adaptations.</title>
        <authorList>
            <person name="Xiong Q."/>
            <person name="Wan A.T.-Y."/>
            <person name="Liu X.-Y."/>
            <person name="Fung C.S.-H."/>
            <person name="Xiao X."/>
            <person name="Malainual N."/>
            <person name="Hou J."/>
            <person name="Wang L."/>
            <person name="Wang M."/>
            <person name="Yang K."/>
            <person name="Cui Y."/>
            <person name="Leung E."/>
            <person name="Nong W."/>
            <person name="Shin S.-K."/>
            <person name="Au S."/>
            <person name="Jeong K.Y."/>
            <person name="Chew F.T."/>
            <person name="Hui J."/>
            <person name="Leung T.F."/>
            <person name="Tungtrongchitr A."/>
            <person name="Zhong N."/>
            <person name="Liu Z."/>
            <person name="Tsui S."/>
        </authorList>
    </citation>
    <scope>NUCLEOTIDE SEQUENCE</scope>
    <source>
        <strain evidence="6">Derf</strain>
        <tissue evidence="6">Whole organism</tissue>
    </source>
</reference>
<dbReference type="PANTHER" id="PTHR12378:SF80">
    <property type="entry name" value="IP06716P-RELATED"/>
    <property type="match status" value="1"/>
</dbReference>
<feature type="compositionally biased region" description="Low complexity" evidence="4">
    <location>
        <begin position="270"/>
        <end position="280"/>
    </location>
</feature>
<accession>A0A922I5C8</accession>
<feature type="compositionally biased region" description="Acidic residues" evidence="4">
    <location>
        <begin position="164"/>
        <end position="173"/>
    </location>
</feature>
<dbReference type="GO" id="GO:0016579">
    <property type="term" value="P:protein deubiquitination"/>
    <property type="evidence" value="ECO:0007669"/>
    <property type="project" value="TreeGrafter"/>
</dbReference>
<keyword evidence="3" id="KW-0378">Hydrolase</keyword>
<keyword evidence="7" id="KW-1185">Reference proteome</keyword>
<dbReference type="GO" id="GO:0101005">
    <property type="term" value="F:deubiquitinase activity"/>
    <property type="evidence" value="ECO:0007669"/>
    <property type="project" value="TreeGrafter"/>
</dbReference>
<evidence type="ECO:0000256" key="4">
    <source>
        <dbReference type="SAM" id="MobiDB-lite"/>
    </source>
</evidence>
<dbReference type="Proteomes" id="UP000790347">
    <property type="component" value="Unassembled WGS sequence"/>
</dbReference>
<comment type="caution">
    <text evidence="6">The sequence shown here is derived from an EMBL/GenBank/DDBJ whole genome shotgun (WGS) entry which is preliminary data.</text>
</comment>
<protein>
    <submittedName>
        <fullName evidence="6">Desumoylating isopeptidase 2</fullName>
    </submittedName>
</protein>
<reference evidence="6" key="1">
    <citation type="submission" date="2013-05" db="EMBL/GenBank/DDBJ databases">
        <authorList>
            <person name="Yim A.K.Y."/>
            <person name="Chan T.F."/>
            <person name="Ji K.M."/>
            <person name="Liu X.Y."/>
            <person name="Zhou J.W."/>
            <person name="Li R.Q."/>
            <person name="Yang K.Y."/>
            <person name="Li J."/>
            <person name="Li M."/>
            <person name="Law P.T.W."/>
            <person name="Wu Y.L."/>
            <person name="Cai Z.L."/>
            <person name="Qin H."/>
            <person name="Bao Y."/>
            <person name="Leung R.K.K."/>
            <person name="Ng P.K.S."/>
            <person name="Zou J."/>
            <person name="Zhong X.J."/>
            <person name="Ran P.X."/>
            <person name="Zhong N.S."/>
            <person name="Liu Z.G."/>
            <person name="Tsui S.K.W."/>
        </authorList>
    </citation>
    <scope>NUCLEOTIDE SEQUENCE</scope>
    <source>
        <strain evidence="6">Derf</strain>
        <tissue evidence="6">Whole organism</tissue>
    </source>
</reference>
<proteinExistence type="inferred from homology"/>
<dbReference type="OrthoDB" id="412286at2759"/>
<sequence>MAQQPVYLNVYDMAAINQYSSSLGIGIYHTGVEIYDSEYAYGGHPFDFSGIFEIEPKDVIALGEETFKFKKSLLIGHTDFQREDVRQIVKEMGKEFKGDKYHLLHKNCNHFSDHFLKYLCGKPLPPWINRLAYLSTCVPFLERCIPKEFLIPIALENSIRGDDNNDNDDDDDVCGYRPDGDSGGGGNDDDDDDEHILKQSTSSTTSSTSTSSSNCFSPISRSPSKSQTSSSSCQQRRQRRTNLVNNFSTTNNNDDYDDVDDGKNNHHHPSTISSSSSSTSNLLNLETIRTKNSPRLDRPNRPFSNLKR</sequence>
<keyword evidence="2" id="KW-0645">Protease</keyword>
<dbReference type="Gene3D" id="3.90.1720.30">
    <property type="entry name" value="PPPDE domains"/>
    <property type="match status" value="1"/>
</dbReference>
<feature type="region of interest" description="Disordered" evidence="4">
    <location>
        <begin position="160"/>
        <end position="308"/>
    </location>
</feature>
<dbReference type="EMBL" id="ASGP02000002">
    <property type="protein sequence ID" value="KAH9521645.1"/>
    <property type="molecule type" value="Genomic_DNA"/>
</dbReference>
<dbReference type="SMART" id="SM01179">
    <property type="entry name" value="DUF862"/>
    <property type="match status" value="1"/>
</dbReference>
<dbReference type="InterPro" id="IPR042266">
    <property type="entry name" value="PPPDE_sf"/>
</dbReference>
<evidence type="ECO:0000313" key="6">
    <source>
        <dbReference type="EMBL" id="KAH9521645.1"/>
    </source>
</evidence>
<dbReference type="InterPro" id="IPR008580">
    <property type="entry name" value="PPPDE_dom"/>
</dbReference>
<comment type="similarity">
    <text evidence="1">Belongs to the DeSI family.</text>
</comment>
<gene>
    <name evidence="6" type="primary">DESI2</name>
    <name evidence="6" type="ORF">DERF_005281</name>
</gene>